<dbReference type="Proteomes" id="UP000324222">
    <property type="component" value="Unassembled WGS sequence"/>
</dbReference>
<feature type="signal peptide" evidence="1">
    <location>
        <begin position="1"/>
        <end position="24"/>
    </location>
</feature>
<keyword evidence="1" id="KW-0732">Signal</keyword>
<evidence type="ECO:0000256" key="1">
    <source>
        <dbReference type="SAM" id="SignalP"/>
    </source>
</evidence>
<evidence type="ECO:0000313" key="3">
    <source>
        <dbReference type="Proteomes" id="UP000324222"/>
    </source>
</evidence>
<protein>
    <submittedName>
        <fullName evidence="2">Uncharacterized protein</fullName>
    </submittedName>
</protein>
<accession>A0A5B7I8Q3</accession>
<proteinExistence type="predicted"/>
<sequence>MLVSAVGLVALLVLFLVMPASRFGSSNLTSDLLGHGEDHSHRHRPWYSGFYNSIHLAVYPRKPV</sequence>
<name>A0A5B7I8Q3_PORTR</name>
<gene>
    <name evidence="2" type="ORF">E2C01_075487</name>
</gene>
<organism evidence="2 3">
    <name type="scientific">Portunus trituberculatus</name>
    <name type="common">Swimming crab</name>
    <name type="synonym">Neptunus trituberculatus</name>
    <dbReference type="NCBI Taxonomy" id="210409"/>
    <lineage>
        <taxon>Eukaryota</taxon>
        <taxon>Metazoa</taxon>
        <taxon>Ecdysozoa</taxon>
        <taxon>Arthropoda</taxon>
        <taxon>Crustacea</taxon>
        <taxon>Multicrustacea</taxon>
        <taxon>Malacostraca</taxon>
        <taxon>Eumalacostraca</taxon>
        <taxon>Eucarida</taxon>
        <taxon>Decapoda</taxon>
        <taxon>Pleocyemata</taxon>
        <taxon>Brachyura</taxon>
        <taxon>Eubrachyura</taxon>
        <taxon>Portunoidea</taxon>
        <taxon>Portunidae</taxon>
        <taxon>Portuninae</taxon>
        <taxon>Portunus</taxon>
    </lineage>
</organism>
<dbReference type="EMBL" id="VSRR010055311">
    <property type="protein sequence ID" value="MPC80890.1"/>
    <property type="molecule type" value="Genomic_DNA"/>
</dbReference>
<dbReference type="AlphaFoldDB" id="A0A5B7I8Q3"/>
<keyword evidence="3" id="KW-1185">Reference proteome</keyword>
<feature type="chain" id="PRO_5023100455" evidence="1">
    <location>
        <begin position="25"/>
        <end position="64"/>
    </location>
</feature>
<comment type="caution">
    <text evidence="2">The sequence shown here is derived from an EMBL/GenBank/DDBJ whole genome shotgun (WGS) entry which is preliminary data.</text>
</comment>
<reference evidence="2 3" key="1">
    <citation type="submission" date="2019-05" db="EMBL/GenBank/DDBJ databases">
        <title>Another draft genome of Portunus trituberculatus and its Hox gene families provides insights of decapod evolution.</title>
        <authorList>
            <person name="Jeong J.-H."/>
            <person name="Song I."/>
            <person name="Kim S."/>
            <person name="Choi T."/>
            <person name="Kim D."/>
            <person name="Ryu S."/>
            <person name="Kim W."/>
        </authorList>
    </citation>
    <scope>NUCLEOTIDE SEQUENCE [LARGE SCALE GENOMIC DNA]</scope>
    <source>
        <tissue evidence="2">Muscle</tissue>
    </source>
</reference>
<evidence type="ECO:0000313" key="2">
    <source>
        <dbReference type="EMBL" id="MPC80890.1"/>
    </source>
</evidence>